<comment type="domain">
    <text evidence="7">The DHHC domain is required for palmitoyltransferase activity.</text>
</comment>
<organism evidence="9 10">
    <name type="scientific">Clupea harengus</name>
    <name type="common">Atlantic herring</name>
    <dbReference type="NCBI Taxonomy" id="7950"/>
    <lineage>
        <taxon>Eukaryota</taxon>
        <taxon>Metazoa</taxon>
        <taxon>Chordata</taxon>
        <taxon>Craniata</taxon>
        <taxon>Vertebrata</taxon>
        <taxon>Euteleostomi</taxon>
        <taxon>Actinopterygii</taxon>
        <taxon>Neopterygii</taxon>
        <taxon>Teleostei</taxon>
        <taxon>Clupei</taxon>
        <taxon>Clupeiformes</taxon>
        <taxon>Clupeoidei</taxon>
        <taxon>Clupeidae</taxon>
        <taxon>Clupea</taxon>
    </lineage>
</organism>
<gene>
    <name evidence="10" type="primary">zdhhc24</name>
</gene>
<evidence type="ECO:0000313" key="9">
    <source>
        <dbReference type="Proteomes" id="UP000515152"/>
    </source>
</evidence>
<evidence type="ECO:0000256" key="1">
    <source>
        <dbReference type="ARBA" id="ARBA00004141"/>
    </source>
</evidence>
<reference evidence="10" key="1">
    <citation type="submission" date="2025-08" db="UniProtKB">
        <authorList>
            <consortium name="RefSeq"/>
        </authorList>
    </citation>
    <scope>IDENTIFICATION</scope>
</reference>
<dbReference type="GO" id="GO:0016020">
    <property type="term" value="C:membrane"/>
    <property type="evidence" value="ECO:0007669"/>
    <property type="project" value="UniProtKB-SubCell"/>
</dbReference>
<dbReference type="CTD" id="254359"/>
<proteinExistence type="inferred from homology"/>
<dbReference type="InterPro" id="IPR039859">
    <property type="entry name" value="PFA4/ZDH16/20/ERF2-like"/>
</dbReference>
<feature type="transmembrane region" description="Helical" evidence="7">
    <location>
        <begin position="200"/>
        <end position="229"/>
    </location>
</feature>
<keyword evidence="5 7" id="KW-0472">Membrane</keyword>
<evidence type="ECO:0000313" key="10">
    <source>
        <dbReference type="RefSeq" id="XP_042561256.1"/>
    </source>
</evidence>
<dbReference type="InterPro" id="IPR001594">
    <property type="entry name" value="Palmitoyltrfase_DHHC"/>
</dbReference>
<dbReference type="AlphaFoldDB" id="A0A8M1KB21"/>
<dbReference type="PROSITE" id="PS50216">
    <property type="entry name" value="DHHC"/>
    <property type="match status" value="1"/>
</dbReference>
<name>A0A8M1KB21_CLUHA</name>
<evidence type="ECO:0000256" key="5">
    <source>
        <dbReference type="ARBA" id="ARBA00023136"/>
    </source>
</evidence>
<dbReference type="RefSeq" id="XP_042561256.1">
    <property type="nucleotide sequence ID" value="XM_042705322.1"/>
</dbReference>
<feature type="transmembrane region" description="Helical" evidence="7">
    <location>
        <begin position="143"/>
        <end position="163"/>
    </location>
</feature>
<feature type="transmembrane region" description="Helical" evidence="7">
    <location>
        <begin position="60"/>
        <end position="80"/>
    </location>
</feature>
<dbReference type="PANTHER" id="PTHR12246">
    <property type="entry name" value="PALMITOYLTRANSFERASE ZDHHC16"/>
    <property type="match status" value="1"/>
</dbReference>
<keyword evidence="2 7" id="KW-0808">Transferase</keyword>
<accession>A0A8M1KB21</accession>
<evidence type="ECO:0000259" key="8">
    <source>
        <dbReference type="Pfam" id="PF01529"/>
    </source>
</evidence>
<sequence length="291" mass="33302">MGLGTRLWCHVENFCKYMPIVLNTVLVFSITAEVSYLVIVEAPLEADQKKTEWSTIWKAMHLFAQYFMLGNITWNAWLFVNTNPSIRGVFFGEEAMGQGWRYCYACETHTPPRCSHCFDCNVCVLRRDHHCVFFGQCVGFQNFRFFFCCLLFMWAGLLYAVVMNAEVFIVILKEGVTLHSIMLLMVPWIMLVSGQVTAQAFAFAFIADTCVVGFLLVAGFLFFHVALMLRGQTTREWHSSRRPYSLGTVHNIRECLGTRWYLCWLCPLISSPPPGDGIHFLVTGSLEPVRP</sequence>
<dbReference type="GeneID" id="122130591"/>
<evidence type="ECO:0000256" key="3">
    <source>
        <dbReference type="ARBA" id="ARBA00022692"/>
    </source>
</evidence>
<keyword evidence="6 7" id="KW-0012">Acyltransferase</keyword>
<dbReference type="Proteomes" id="UP000515152">
    <property type="component" value="Unplaced"/>
</dbReference>
<dbReference type="GO" id="GO:0019706">
    <property type="term" value="F:protein-cysteine S-palmitoyltransferase activity"/>
    <property type="evidence" value="ECO:0007669"/>
    <property type="project" value="UniProtKB-EC"/>
</dbReference>
<evidence type="ECO:0000256" key="7">
    <source>
        <dbReference type="RuleBase" id="RU079119"/>
    </source>
</evidence>
<evidence type="ECO:0000256" key="2">
    <source>
        <dbReference type="ARBA" id="ARBA00022679"/>
    </source>
</evidence>
<protein>
    <recommendedName>
        <fullName evidence="7">Palmitoyltransferase</fullName>
        <ecNumber evidence="7">2.3.1.225</ecNumber>
    </recommendedName>
</protein>
<feature type="transmembrane region" description="Helical" evidence="7">
    <location>
        <begin position="20"/>
        <end position="39"/>
    </location>
</feature>
<keyword evidence="3 7" id="KW-0812">Transmembrane</keyword>
<keyword evidence="9" id="KW-1185">Reference proteome</keyword>
<dbReference type="Pfam" id="PF01529">
    <property type="entry name" value="DHHC"/>
    <property type="match status" value="1"/>
</dbReference>
<dbReference type="OrthoDB" id="302728at2759"/>
<keyword evidence="4 7" id="KW-1133">Transmembrane helix</keyword>
<comment type="similarity">
    <text evidence="7">Belongs to the DHHC palmitoyltransferase family.</text>
</comment>
<feature type="transmembrane region" description="Helical" evidence="7">
    <location>
        <begin position="175"/>
        <end position="194"/>
    </location>
</feature>
<dbReference type="KEGG" id="char:122130591"/>
<evidence type="ECO:0000256" key="6">
    <source>
        <dbReference type="ARBA" id="ARBA00023315"/>
    </source>
</evidence>
<feature type="domain" description="Palmitoyltransferase DHHC" evidence="8">
    <location>
        <begin position="100"/>
        <end position="239"/>
    </location>
</feature>
<comment type="catalytic activity">
    <reaction evidence="7">
        <text>L-cysteinyl-[protein] + hexadecanoyl-CoA = S-hexadecanoyl-L-cysteinyl-[protein] + CoA</text>
        <dbReference type="Rhea" id="RHEA:36683"/>
        <dbReference type="Rhea" id="RHEA-COMP:10131"/>
        <dbReference type="Rhea" id="RHEA-COMP:11032"/>
        <dbReference type="ChEBI" id="CHEBI:29950"/>
        <dbReference type="ChEBI" id="CHEBI:57287"/>
        <dbReference type="ChEBI" id="CHEBI:57379"/>
        <dbReference type="ChEBI" id="CHEBI:74151"/>
        <dbReference type="EC" id="2.3.1.225"/>
    </reaction>
</comment>
<evidence type="ECO:0000256" key="4">
    <source>
        <dbReference type="ARBA" id="ARBA00022989"/>
    </source>
</evidence>
<dbReference type="EC" id="2.3.1.225" evidence="7"/>
<comment type="subcellular location">
    <subcellularLocation>
        <location evidence="1">Membrane</location>
        <topology evidence="1">Multi-pass membrane protein</topology>
    </subcellularLocation>
</comment>